<evidence type="ECO:0000313" key="3">
    <source>
        <dbReference type="Proteomes" id="UP000281553"/>
    </source>
</evidence>
<evidence type="ECO:0000256" key="1">
    <source>
        <dbReference type="SAM" id="MobiDB-lite"/>
    </source>
</evidence>
<sequence length="87" mass="8984">MNSLNRDAKDSSTTGYSVCPSSAPESMPISSERMAIGGARFQYLDECAPLAPIELPGVAVAAPTTSANLTELESAAGLVYVQHATPV</sequence>
<feature type="non-terminal residue" evidence="2">
    <location>
        <position position="87"/>
    </location>
</feature>
<feature type="compositionally biased region" description="Basic and acidic residues" evidence="1">
    <location>
        <begin position="1"/>
        <end position="10"/>
    </location>
</feature>
<dbReference type="AlphaFoldDB" id="A0A3P7LDM2"/>
<protein>
    <submittedName>
        <fullName evidence="2">Uncharacterized protein</fullName>
    </submittedName>
</protein>
<feature type="region of interest" description="Disordered" evidence="1">
    <location>
        <begin position="1"/>
        <end position="29"/>
    </location>
</feature>
<reference evidence="2 3" key="1">
    <citation type="submission" date="2018-11" db="EMBL/GenBank/DDBJ databases">
        <authorList>
            <consortium name="Pathogen Informatics"/>
        </authorList>
    </citation>
    <scope>NUCLEOTIDE SEQUENCE [LARGE SCALE GENOMIC DNA]</scope>
</reference>
<keyword evidence="3" id="KW-1185">Reference proteome</keyword>
<dbReference type="EMBL" id="UYRU01048253">
    <property type="protein sequence ID" value="VDN10007.1"/>
    <property type="molecule type" value="Genomic_DNA"/>
</dbReference>
<name>A0A3P7LDM2_DIBLA</name>
<organism evidence="2 3">
    <name type="scientific">Dibothriocephalus latus</name>
    <name type="common">Fish tapeworm</name>
    <name type="synonym">Diphyllobothrium latum</name>
    <dbReference type="NCBI Taxonomy" id="60516"/>
    <lineage>
        <taxon>Eukaryota</taxon>
        <taxon>Metazoa</taxon>
        <taxon>Spiralia</taxon>
        <taxon>Lophotrochozoa</taxon>
        <taxon>Platyhelminthes</taxon>
        <taxon>Cestoda</taxon>
        <taxon>Eucestoda</taxon>
        <taxon>Diphyllobothriidea</taxon>
        <taxon>Diphyllobothriidae</taxon>
        <taxon>Dibothriocephalus</taxon>
    </lineage>
</organism>
<gene>
    <name evidence="2" type="ORF">DILT_LOCUS5838</name>
</gene>
<dbReference type="Proteomes" id="UP000281553">
    <property type="component" value="Unassembled WGS sequence"/>
</dbReference>
<proteinExistence type="predicted"/>
<evidence type="ECO:0000313" key="2">
    <source>
        <dbReference type="EMBL" id="VDN10007.1"/>
    </source>
</evidence>
<feature type="compositionally biased region" description="Polar residues" evidence="1">
    <location>
        <begin position="11"/>
        <end position="24"/>
    </location>
</feature>
<accession>A0A3P7LDM2</accession>